<reference evidence="2" key="1">
    <citation type="submission" date="2022-07" db="EMBL/GenBank/DDBJ databases">
        <title>Diversity of ethanolamine utilization by human commensal Escherichia coli.</title>
        <authorList>
            <person name="Jubelin G."/>
        </authorList>
    </citation>
    <scope>NUCLEOTIDE SEQUENCE</scope>
    <source>
        <strain evidence="2">S1</strain>
    </source>
</reference>
<dbReference type="Pfam" id="PF19863">
    <property type="entry name" value="DUF6337"/>
    <property type="match status" value="1"/>
</dbReference>
<feature type="transmembrane region" description="Helical" evidence="1">
    <location>
        <begin position="352"/>
        <end position="369"/>
    </location>
</feature>
<dbReference type="Proteomes" id="UP001206878">
    <property type="component" value="Unassembled WGS sequence"/>
</dbReference>
<dbReference type="EMBL" id="JANPXH010000012">
    <property type="protein sequence ID" value="MCR6676519.1"/>
    <property type="molecule type" value="Genomic_DNA"/>
</dbReference>
<keyword evidence="1" id="KW-1133">Transmembrane helix</keyword>
<proteinExistence type="predicted"/>
<feature type="transmembrane region" description="Helical" evidence="1">
    <location>
        <begin position="375"/>
        <end position="394"/>
    </location>
</feature>
<feature type="transmembrane region" description="Helical" evidence="1">
    <location>
        <begin position="159"/>
        <end position="177"/>
    </location>
</feature>
<feature type="transmembrane region" description="Helical" evidence="1">
    <location>
        <begin position="98"/>
        <end position="117"/>
    </location>
</feature>
<dbReference type="RefSeq" id="WP_222691872.1">
    <property type="nucleotide sequence ID" value="NZ_JAINEF010000003.1"/>
</dbReference>
<organism evidence="2 3">
    <name type="scientific">Escherichia marmotae</name>
    <dbReference type="NCBI Taxonomy" id="1499973"/>
    <lineage>
        <taxon>Bacteria</taxon>
        <taxon>Pseudomonadati</taxon>
        <taxon>Pseudomonadota</taxon>
        <taxon>Gammaproteobacteria</taxon>
        <taxon>Enterobacterales</taxon>
        <taxon>Enterobacteriaceae</taxon>
        <taxon>Escherichia</taxon>
    </lineage>
</organism>
<protein>
    <submittedName>
        <fullName evidence="2">Oligosaccharide repeat unit polymerase</fullName>
    </submittedName>
</protein>
<keyword evidence="1" id="KW-0812">Transmembrane</keyword>
<feature type="transmembrane region" description="Helical" evidence="1">
    <location>
        <begin position="239"/>
        <end position="261"/>
    </location>
</feature>
<feature type="transmembrane region" description="Helical" evidence="1">
    <location>
        <begin position="273"/>
        <end position="291"/>
    </location>
</feature>
<feature type="transmembrane region" description="Helical" evidence="1">
    <location>
        <begin position="206"/>
        <end position="227"/>
    </location>
</feature>
<feature type="transmembrane region" description="Helical" evidence="1">
    <location>
        <begin position="184"/>
        <end position="200"/>
    </location>
</feature>
<evidence type="ECO:0000313" key="2">
    <source>
        <dbReference type="EMBL" id="MCR6676519.1"/>
    </source>
</evidence>
<gene>
    <name evidence="2" type="ORF">NVV43_12965</name>
</gene>
<feature type="transmembrane region" description="Helical" evidence="1">
    <location>
        <begin position="56"/>
        <end position="78"/>
    </location>
</feature>
<evidence type="ECO:0000256" key="1">
    <source>
        <dbReference type="SAM" id="Phobius"/>
    </source>
</evidence>
<feature type="transmembrane region" description="Helical" evidence="1">
    <location>
        <begin position="129"/>
        <end position="153"/>
    </location>
</feature>
<keyword evidence="1" id="KW-0472">Membrane</keyword>
<accession>A0AAW5MS57</accession>
<dbReference type="InterPro" id="IPR045918">
    <property type="entry name" value="DUF6337"/>
</dbReference>
<dbReference type="AlphaFoldDB" id="A0AAW5MS57"/>
<sequence>MFILFILVFAVSSSITFQFWKRLTYNTLINMPIFLVALLYQLFGDVFSFKELNESIYLYFSLFMIIGSTIEIIVVVLYRYNYNNILPNKQSMNIPASFIYFIAGGAVFILIVSLSYAQQYGIVSEAFKAKMASGFIGHALVFLMITPPFIYLAYANKNINKITFIVSIMLVFACLFFKQVKSWIMIPAVYFFVMYLYYNKVNKKKFIIHSMLVTVILLMLFFLVYYFKSKLINSDSDSWVLIGQIYQHFLFYLFSGIGAFSEYLKSNMPESSNSWYVLILPIVNTVHFFSGEPMQSAINPMSYIINYEITNSSNVFTMFGTLLMYLNNYSFLFYGIVVMFQSVLFISRKNVVACNVFWLITSFGLFSWFEYYYFHLASYEAPLYVLILSMIFSGKKNEKRMLNSHS</sequence>
<comment type="caution">
    <text evidence="2">The sequence shown here is derived from an EMBL/GenBank/DDBJ whole genome shotgun (WGS) entry which is preliminary data.</text>
</comment>
<evidence type="ECO:0000313" key="3">
    <source>
        <dbReference type="Proteomes" id="UP001206878"/>
    </source>
</evidence>
<name>A0AAW5MS57_9ESCH</name>